<accession>A0A2M7T780</accession>
<dbReference type="InterPro" id="IPR011109">
    <property type="entry name" value="DNA_bind_recombinase_dom"/>
</dbReference>
<dbReference type="InterPro" id="IPR036162">
    <property type="entry name" value="Resolvase-like_N_sf"/>
</dbReference>
<dbReference type="EMBL" id="PFNG01000171">
    <property type="protein sequence ID" value="PIZ37470.1"/>
    <property type="molecule type" value="Genomic_DNA"/>
</dbReference>
<keyword evidence="3" id="KW-0233">DNA recombination</keyword>
<dbReference type="InterPro" id="IPR006118">
    <property type="entry name" value="Recombinase_CS"/>
</dbReference>
<dbReference type="SMART" id="SM00857">
    <property type="entry name" value="Resolvase"/>
    <property type="match status" value="1"/>
</dbReference>
<dbReference type="PROSITE" id="PS51737">
    <property type="entry name" value="RECOMBINASE_DNA_BIND"/>
    <property type="match status" value="1"/>
</dbReference>
<gene>
    <name evidence="8" type="ORF">COY37_07290</name>
</gene>
<dbReference type="InterPro" id="IPR006119">
    <property type="entry name" value="Resolv_N"/>
</dbReference>
<dbReference type="InterPro" id="IPR025827">
    <property type="entry name" value="Zn_ribbon_recom_dom"/>
</dbReference>
<dbReference type="Pfam" id="PF13408">
    <property type="entry name" value="Zn_ribbon_recom"/>
    <property type="match status" value="1"/>
</dbReference>
<feature type="non-terminal residue" evidence="8">
    <location>
        <position position="502"/>
    </location>
</feature>
<evidence type="ECO:0000256" key="4">
    <source>
        <dbReference type="PIRSR" id="PIRSR606118-50"/>
    </source>
</evidence>
<keyword evidence="2" id="KW-0238">DNA-binding</keyword>
<dbReference type="SUPFAM" id="SSF53041">
    <property type="entry name" value="Resolvase-like"/>
    <property type="match status" value="1"/>
</dbReference>
<dbReference type="Pfam" id="PF00239">
    <property type="entry name" value="Resolvase"/>
    <property type="match status" value="1"/>
</dbReference>
<evidence type="ECO:0000256" key="3">
    <source>
        <dbReference type="ARBA" id="ARBA00023172"/>
    </source>
</evidence>
<reference evidence="9" key="1">
    <citation type="submission" date="2017-09" db="EMBL/GenBank/DDBJ databases">
        <title>Depth-based differentiation of microbial function through sediment-hosted aquifers and enrichment of novel symbionts in the deep terrestrial subsurface.</title>
        <authorList>
            <person name="Probst A.J."/>
            <person name="Ladd B."/>
            <person name="Jarett J.K."/>
            <person name="Geller-Mcgrath D.E."/>
            <person name="Sieber C.M.K."/>
            <person name="Emerson J.B."/>
            <person name="Anantharaman K."/>
            <person name="Thomas B.C."/>
            <person name="Malmstrom R."/>
            <person name="Stieglmeier M."/>
            <person name="Klingl A."/>
            <person name="Woyke T."/>
            <person name="Ryan C.M."/>
            <person name="Banfield J.F."/>
        </authorList>
    </citation>
    <scope>NUCLEOTIDE SEQUENCE [LARGE SCALE GENOMIC DNA]</scope>
</reference>
<evidence type="ECO:0000259" key="7">
    <source>
        <dbReference type="PROSITE" id="PS51737"/>
    </source>
</evidence>
<dbReference type="GO" id="GO:0015074">
    <property type="term" value="P:DNA integration"/>
    <property type="evidence" value="ECO:0007669"/>
    <property type="project" value="UniProtKB-KW"/>
</dbReference>
<dbReference type="Gene3D" id="3.90.1750.20">
    <property type="entry name" value="Putative Large Serine Recombinase, Chain B, Domain 2"/>
    <property type="match status" value="1"/>
</dbReference>
<name>A0A2M7T780_9ACTN</name>
<dbReference type="PROSITE" id="PS51736">
    <property type="entry name" value="RECOMBINASES_3"/>
    <property type="match status" value="1"/>
</dbReference>
<evidence type="ECO:0000313" key="9">
    <source>
        <dbReference type="Proteomes" id="UP000230956"/>
    </source>
</evidence>
<dbReference type="Proteomes" id="UP000230956">
    <property type="component" value="Unassembled WGS sequence"/>
</dbReference>
<feature type="domain" description="Recombinase" evidence="7">
    <location>
        <begin position="160"/>
        <end position="278"/>
    </location>
</feature>
<sequence>MNCLIYLRVSTKEQAETDEKEGYSIPAQREACVRYIKERGWNLVDEYVDRGESARSADRPQLQEMLSRVKKDLNVDAVVVHKIDRLARNMEDHVAIKAILKRKDVSLISVVENIEDTASGRLVEGIHALMAEFYSANLASEVKKGIAQKAKNGGWPTKAPLGYKNERVKIEGRDIAKVVIDEEKAPYIKKAFKLYATGDYSLTELLEILTKSGLRGMSTKSYSERPISKSQLATILQNKFYTGIIPWKNMEFQGNHEPLISKELFEKVQEVLRIRDQAGERKRTHPHYLKGTLYCGECGSRMSTTLAKGQYTYFYCLGQKRHNGCKQKYVLDADVEKAIDQFYKDIQLPKEWADKIITNSRKELAEKELYILKEKEFQEKRVSKLNRERQRLLDAYLAEAIGVDLLKKEQNRIAGELFETETRLGVLSARNDHFEKVIELSIEMATKCHFAYTKALPKVKRKLNQAFFKKVFYKDGKASTDEFAEPFDAYFSSSSNKNSLVG</sequence>
<dbReference type="PANTHER" id="PTHR30461">
    <property type="entry name" value="DNA-INVERTASE FROM LAMBDOID PROPHAGE"/>
    <property type="match status" value="1"/>
</dbReference>
<feature type="domain" description="Resolvase/invertase-type recombinase catalytic" evidence="6">
    <location>
        <begin position="2"/>
        <end position="153"/>
    </location>
</feature>
<evidence type="ECO:0000256" key="1">
    <source>
        <dbReference type="ARBA" id="ARBA00022908"/>
    </source>
</evidence>
<proteinExistence type="predicted"/>
<comment type="caution">
    <text evidence="8">The sequence shown here is derived from an EMBL/GenBank/DDBJ whole genome shotgun (WGS) entry which is preliminary data.</text>
</comment>
<dbReference type="PROSITE" id="PS00397">
    <property type="entry name" value="RECOMBINASES_1"/>
    <property type="match status" value="1"/>
</dbReference>
<keyword evidence="1" id="KW-0229">DNA integration</keyword>
<dbReference type="GO" id="GO:0000150">
    <property type="term" value="F:DNA strand exchange activity"/>
    <property type="evidence" value="ECO:0007669"/>
    <property type="project" value="InterPro"/>
</dbReference>
<evidence type="ECO:0000313" key="8">
    <source>
        <dbReference type="EMBL" id="PIZ37470.1"/>
    </source>
</evidence>
<dbReference type="Pfam" id="PF07508">
    <property type="entry name" value="Recombinase"/>
    <property type="match status" value="1"/>
</dbReference>
<dbReference type="AlphaFoldDB" id="A0A2M7T780"/>
<protein>
    <submittedName>
        <fullName evidence="8">Recombinase family protein</fullName>
    </submittedName>
</protein>
<dbReference type="PANTHER" id="PTHR30461:SF23">
    <property type="entry name" value="DNA RECOMBINASE-RELATED"/>
    <property type="match status" value="1"/>
</dbReference>
<evidence type="ECO:0000256" key="5">
    <source>
        <dbReference type="PROSITE-ProRule" id="PRU10137"/>
    </source>
</evidence>
<evidence type="ECO:0000259" key="6">
    <source>
        <dbReference type="PROSITE" id="PS51736"/>
    </source>
</evidence>
<dbReference type="InterPro" id="IPR050639">
    <property type="entry name" value="SSR_resolvase"/>
</dbReference>
<dbReference type="InterPro" id="IPR038109">
    <property type="entry name" value="DNA_bind_recomb_sf"/>
</dbReference>
<dbReference type="CDD" id="cd00338">
    <property type="entry name" value="Ser_Recombinase"/>
    <property type="match status" value="1"/>
</dbReference>
<dbReference type="Gene3D" id="3.40.50.1390">
    <property type="entry name" value="Resolvase, N-terminal catalytic domain"/>
    <property type="match status" value="1"/>
</dbReference>
<dbReference type="GO" id="GO:0003677">
    <property type="term" value="F:DNA binding"/>
    <property type="evidence" value="ECO:0007669"/>
    <property type="project" value="UniProtKB-KW"/>
</dbReference>
<organism evidence="8 9">
    <name type="scientific">Candidatus Aquicultor secundus</name>
    <dbReference type="NCBI Taxonomy" id="1973895"/>
    <lineage>
        <taxon>Bacteria</taxon>
        <taxon>Bacillati</taxon>
        <taxon>Actinomycetota</taxon>
        <taxon>Candidatus Aquicultoria</taxon>
        <taxon>Candidatus Aquicultorales</taxon>
        <taxon>Candidatus Aquicultoraceae</taxon>
        <taxon>Candidatus Aquicultor</taxon>
    </lineage>
</organism>
<evidence type="ECO:0000256" key="2">
    <source>
        <dbReference type="ARBA" id="ARBA00023125"/>
    </source>
</evidence>
<feature type="active site" description="O-(5'-phospho-DNA)-serine intermediate" evidence="4 5">
    <location>
        <position position="10"/>
    </location>
</feature>
<dbReference type="RefSeq" id="WP_286977018.1">
    <property type="nucleotide sequence ID" value="NZ_PFNG01000171.1"/>
</dbReference>